<reference evidence="2 4" key="1">
    <citation type="submission" date="2016-09" db="EMBL/GenBank/DDBJ databases">
        <title>Complete Genome Sequence of Methanosarcina thermophila MT-1.</title>
        <authorList>
            <person name="Kouzuma A."/>
        </authorList>
    </citation>
    <scope>NUCLEOTIDE SEQUENCE [LARGE SCALE GENOMIC DNA]</scope>
    <source>
        <strain evidence="2 4">MT-1</strain>
    </source>
</reference>
<evidence type="ECO:0000313" key="3">
    <source>
        <dbReference type="EMBL" id="SFT72620.1"/>
    </source>
</evidence>
<protein>
    <submittedName>
        <fullName evidence="3">Uncharacterized protein</fullName>
    </submittedName>
</protein>
<dbReference type="Proteomes" id="UP000323733">
    <property type="component" value="Unassembled WGS sequence"/>
</dbReference>
<accession>A0A3G9CUB7</accession>
<dbReference type="EMBL" id="FPAO01000008">
    <property type="protein sequence ID" value="SFT72620.1"/>
    <property type="molecule type" value="Genomic_DNA"/>
</dbReference>
<sequence length="54" mass="6030">MERRSQILLIIGALLLVMGVLLNFTRDPLLLGTGTVTALFMFLLFRIDPLSPND</sequence>
<keyword evidence="1" id="KW-0812">Transmembrane</keyword>
<keyword evidence="1" id="KW-1133">Transmembrane helix</keyword>
<dbReference type="EMBL" id="AP017646">
    <property type="protein sequence ID" value="BAW29842.1"/>
    <property type="molecule type" value="Genomic_DNA"/>
</dbReference>
<dbReference type="RefSeq" id="WP_156149695.1">
    <property type="nucleotide sequence ID" value="NZ_FPAO01000008.1"/>
</dbReference>
<dbReference type="AlphaFoldDB" id="A0A1I7ACQ0"/>
<feature type="transmembrane region" description="Helical" evidence="1">
    <location>
        <begin position="30"/>
        <end position="47"/>
    </location>
</feature>
<evidence type="ECO:0000313" key="2">
    <source>
        <dbReference type="EMBL" id="BAW29842.1"/>
    </source>
</evidence>
<evidence type="ECO:0000313" key="4">
    <source>
        <dbReference type="Proteomes" id="UP000265557"/>
    </source>
</evidence>
<dbReference type="GeneID" id="53686470"/>
<organism evidence="3 5">
    <name type="scientific">Methanosarcina thermophila</name>
    <dbReference type="NCBI Taxonomy" id="2210"/>
    <lineage>
        <taxon>Archaea</taxon>
        <taxon>Methanobacteriati</taxon>
        <taxon>Methanobacteriota</taxon>
        <taxon>Stenosarchaea group</taxon>
        <taxon>Methanomicrobia</taxon>
        <taxon>Methanosarcinales</taxon>
        <taxon>Methanosarcinaceae</taxon>
        <taxon>Methanosarcina</taxon>
    </lineage>
</organism>
<evidence type="ECO:0000313" key="5">
    <source>
        <dbReference type="Proteomes" id="UP000323733"/>
    </source>
</evidence>
<dbReference type="Proteomes" id="UP000265557">
    <property type="component" value="Chromosome"/>
</dbReference>
<accession>A0A1I7ACQ0</accession>
<proteinExistence type="predicted"/>
<reference evidence="3 5" key="2">
    <citation type="submission" date="2016-10" db="EMBL/GenBank/DDBJ databases">
        <authorList>
            <person name="Varghese N."/>
            <person name="Submissions S."/>
        </authorList>
    </citation>
    <scope>NUCLEOTIDE SEQUENCE [LARGE SCALE GENOMIC DNA]</scope>
    <source>
        <strain evidence="3 5">DSM 11855</strain>
    </source>
</reference>
<gene>
    <name evidence="2" type="ORF">MESMT1_1912</name>
    <name evidence="3" type="ORF">SAMN02910340_02022</name>
</gene>
<name>A0A1I7ACQ0_METTE</name>
<keyword evidence="5" id="KW-1185">Reference proteome</keyword>
<keyword evidence="1" id="KW-0472">Membrane</keyword>
<feature type="transmembrane region" description="Helical" evidence="1">
    <location>
        <begin position="7"/>
        <end position="24"/>
    </location>
</feature>
<evidence type="ECO:0000256" key="1">
    <source>
        <dbReference type="SAM" id="Phobius"/>
    </source>
</evidence>